<keyword evidence="1" id="KW-0472">Membrane</keyword>
<keyword evidence="3" id="KW-1185">Reference proteome</keyword>
<evidence type="ECO:0000313" key="3">
    <source>
        <dbReference type="Proteomes" id="UP001107558"/>
    </source>
</evidence>
<protein>
    <recommendedName>
        <fullName evidence="4">Transmembrane protein</fullName>
    </recommendedName>
</protein>
<organism evidence="2 3">
    <name type="scientific">Polypedilum vanderplanki</name>
    <name type="common">Sleeping chironomid midge</name>
    <dbReference type="NCBI Taxonomy" id="319348"/>
    <lineage>
        <taxon>Eukaryota</taxon>
        <taxon>Metazoa</taxon>
        <taxon>Ecdysozoa</taxon>
        <taxon>Arthropoda</taxon>
        <taxon>Hexapoda</taxon>
        <taxon>Insecta</taxon>
        <taxon>Pterygota</taxon>
        <taxon>Neoptera</taxon>
        <taxon>Endopterygota</taxon>
        <taxon>Diptera</taxon>
        <taxon>Nematocera</taxon>
        <taxon>Chironomoidea</taxon>
        <taxon>Chironomidae</taxon>
        <taxon>Chironominae</taxon>
        <taxon>Polypedilum</taxon>
        <taxon>Polypedilum</taxon>
    </lineage>
</organism>
<evidence type="ECO:0008006" key="4">
    <source>
        <dbReference type="Google" id="ProtNLM"/>
    </source>
</evidence>
<gene>
    <name evidence="2" type="ORF">PVAND_004669</name>
</gene>
<accession>A0A9J6BYT3</accession>
<feature type="transmembrane region" description="Helical" evidence="1">
    <location>
        <begin position="104"/>
        <end position="125"/>
    </location>
</feature>
<proteinExistence type="predicted"/>
<sequence length="191" mass="22196">MIGESIAVILNAVMHYYFGISLLTVFPKCEAADSMSSIIIFIAVCIYKQGFKLCPQTNGSKSIFIEMLTHYIILELAWTFWFGVECFMNQIVRTALSSYLKEEHLITFNMGIKFIFAIYILLMVLQKKKAIQYLAEYYVNFRMRSKNVHECPKTCPITCASEIQSKPKTTKMNENYRNPNCPFHGDHTRRR</sequence>
<dbReference type="EMBL" id="JADBJN010000002">
    <property type="protein sequence ID" value="KAG5674717.1"/>
    <property type="molecule type" value="Genomic_DNA"/>
</dbReference>
<dbReference type="OrthoDB" id="10595881at2759"/>
<feature type="transmembrane region" description="Helical" evidence="1">
    <location>
        <begin position="32"/>
        <end position="51"/>
    </location>
</feature>
<reference evidence="2" key="1">
    <citation type="submission" date="2021-03" db="EMBL/GenBank/DDBJ databases">
        <title>Chromosome level genome of the anhydrobiotic midge Polypedilum vanderplanki.</title>
        <authorList>
            <person name="Yoshida Y."/>
            <person name="Kikawada T."/>
            <person name="Gusev O."/>
        </authorList>
    </citation>
    <scope>NUCLEOTIDE SEQUENCE</scope>
    <source>
        <strain evidence="2">NIAS01</strain>
        <tissue evidence="2">Whole body or cell culture</tissue>
    </source>
</reference>
<feature type="transmembrane region" description="Helical" evidence="1">
    <location>
        <begin position="7"/>
        <end position="26"/>
    </location>
</feature>
<evidence type="ECO:0000256" key="1">
    <source>
        <dbReference type="SAM" id="Phobius"/>
    </source>
</evidence>
<comment type="caution">
    <text evidence="2">The sequence shown here is derived from an EMBL/GenBank/DDBJ whole genome shotgun (WGS) entry which is preliminary data.</text>
</comment>
<keyword evidence="1" id="KW-0812">Transmembrane</keyword>
<keyword evidence="1" id="KW-1133">Transmembrane helix</keyword>
<evidence type="ECO:0000313" key="2">
    <source>
        <dbReference type="EMBL" id="KAG5674717.1"/>
    </source>
</evidence>
<name>A0A9J6BYT3_POLVA</name>
<dbReference type="Proteomes" id="UP001107558">
    <property type="component" value="Chromosome 2"/>
</dbReference>
<dbReference type="AlphaFoldDB" id="A0A9J6BYT3"/>
<feature type="transmembrane region" description="Helical" evidence="1">
    <location>
        <begin position="63"/>
        <end position="84"/>
    </location>
</feature>